<dbReference type="EMBL" id="QGKX02001521">
    <property type="protein sequence ID" value="KAF3511139.1"/>
    <property type="molecule type" value="Genomic_DNA"/>
</dbReference>
<name>A0A8S9P6K6_BRACR</name>
<evidence type="ECO:0000313" key="3">
    <source>
        <dbReference type="Proteomes" id="UP000712600"/>
    </source>
</evidence>
<comment type="caution">
    <text evidence="2">The sequence shown here is derived from an EMBL/GenBank/DDBJ whole genome shotgun (WGS) entry which is preliminary data.</text>
</comment>
<organism evidence="2 3">
    <name type="scientific">Brassica cretica</name>
    <name type="common">Mustard</name>
    <dbReference type="NCBI Taxonomy" id="69181"/>
    <lineage>
        <taxon>Eukaryota</taxon>
        <taxon>Viridiplantae</taxon>
        <taxon>Streptophyta</taxon>
        <taxon>Embryophyta</taxon>
        <taxon>Tracheophyta</taxon>
        <taxon>Spermatophyta</taxon>
        <taxon>Magnoliopsida</taxon>
        <taxon>eudicotyledons</taxon>
        <taxon>Gunneridae</taxon>
        <taxon>Pentapetalae</taxon>
        <taxon>rosids</taxon>
        <taxon>malvids</taxon>
        <taxon>Brassicales</taxon>
        <taxon>Brassicaceae</taxon>
        <taxon>Brassiceae</taxon>
        <taxon>Brassica</taxon>
    </lineage>
</organism>
<feature type="compositionally biased region" description="Polar residues" evidence="1">
    <location>
        <begin position="1"/>
        <end position="20"/>
    </location>
</feature>
<protein>
    <submittedName>
        <fullName evidence="2">Uncharacterized protein</fullName>
    </submittedName>
</protein>
<dbReference type="AlphaFoldDB" id="A0A8S9P6K6"/>
<proteinExistence type="predicted"/>
<evidence type="ECO:0000256" key="1">
    <source>
        <dbReference type="SAM" id="MobiDB-lite"/>
    </source>
</evidence>
<evidence type="ECO:0000313" key="2">
    <source>
        <dbReference type="EMBL" id="KAF3511139.1"/>
    </source>
</evidence>
<sequence length="61" mass="6852">MLQCETSRSKQRVNGSTRSLLASKAQKDSGFRTLKWQETVVATTLLGILETEETETPINMH</sequence>
<accession>A0A8S9P6K6</accession>
<reference evidence="2" key="1">
    <citation type="submission" date="2019-12" db="EMBL/GenBank/DDBJ databases">
        <title>Genome sequencing and annotation of Brassica cretica.</title>
        <authorList>
            <person name="Studholme D.J."/>
            <person name="Sarris P."/>
        </authorList>
    </citation>
    <scope>NUCLEOTIDE SEQUENCE</scope>
    <source>
        <strain evidence="2">PFS-109/04</strain>
        <tissue evidence="2">Leaf</tissue>
    </source>
</reference>
<dbReference type="Proteomes" id="UP000712600">
    <property type="component" value="Unassembled WGS sequence"/>
</dbReference>
<feature type="region of interest" description="Disordered" evidence="1">
    <location>
        <begin position="1"/>
        <end position="22"/>
    </location>
</feature>
<gene>
    <name evidence="2" type="ORF">F2Q69_00009545</name>
</gene>